<name>A0A371J3U4_9FIRM</name>
<dbReference type="Gene3D" id="3.40.630.30">
    <property type="match status" value="1"/>
</dbReference>
<dbReference type="GO" id="GO:0008080">
    <property type="term" value="F:N-acetyltransferase activity"/>
    <property type="evidence" value="ECO:0007669"/>
    <property type="project" value="InterPro"/>
</dbReference>
<dbReference type="Pfam" id="PF00583">
    <property type="entry name" value="Acetyltransf_1"/>
    <property type="match status" value="1"/>
</dbReference>
<gene>
    <name evidence="3" type="ORF">CHL78_010185</name>
</gene>
<dbReference type="InterPro" id="IPR000182">
    <property type="entry name" value="GNAT_dom"/>
</dbReference>
<sequence length="136" mass="15353">NLLLLADPSIEIINEYIHRGECFIACIDNKIVGVYVIVKTRPLTLELINIAVDESYQGRGIGKKLISSAIDYARKENAKILEVGTGNSSIYQLALYQKCGFRIVGIDKDFFIKHYEEKITENGIRCVDMVRLSIDL</sequence>
<dbReference type="AlphaFoldDB" id="A0A371J3U4"/>
<organism evidence="3 4">
    <name type="scientific">Romboutsia weinsteinii</name>
    <dbReference type="NCBI Taxonomy" id="2020949"/>
    <lineage>
        <taxon>Bacteria</taxon>
        <taxon>Bacillati</taxon>
        <taxon>Bacillota</taxon>
        <taxon>Clostridia</taxon>
        <taxon>Peptostreptococcales</taxon>
        <taxon>Peptostreptococcaceae</taxon>
        <taxon>Romboutsia</taxon>
    </lineage>
</organism>
<dbReference type="Proteomes" id="UP000215694">
    <property type="component" value="Unassembled WGS sequence"/>
</dbReference>
<dbReference type="OrthoDB" id="9813917at2"/>
<dbReference type="CDD" id="cd04301">
    <property type="entry name" value="NAT_SF"/>
    <property type="match status" value="1"/>
</dbReference>
<accession>A0A371J3U4</accession>
<protein>
    <submittedName>
        <fullName evidence="3">GNAT family N-acetyltransferase</fullName>
    </submittedName>
</protein>
<dbReference type="InterPro" id="IPR016181">
    <property type="entry name" value="Acyl_CoA_acyltransferase"/>
</dbReference>
<dbReference type="PANTHER" id="PTHR13947:SF37">
    <property type="entry name" value="LD18367P"/>
    <property type="match status" value="1"/>
</dbReference>
<keyword evidence="4" id="KW-1185">Reference proteome</keyword>
<keyword evidence="1 3" id="KW-0808">Transferase</keyword>
<comment type="caution">
    <text evidence="3">The sequence shown here is derived from an EMBL/GenBank/DDBJ whole genome shotgun (WGS) entry which is preliminary data.</text>
</comment>
<reference evidence="3 4" key="1">
    <citation type="journal article" date="2017" name="Genome Announc.">
        <title>Draft Genome Sequence of Romboutsia weinsteinii sp. nov. Strain CCRI-19649(T) Isolated from Surface Water.</title>
        <authorList>
            <person name="Maheux A.F."/>
            <person name="Boudreau D.K."/>
            <person name="Berube E."/>
            <person name="Boissinot M."/>
            <person name="Cantin P."/>
            <person name="Raymond F."/>
            <person name="Corbeil J."/>
            <person name="Omar R.F."/>
            <person name="Bergeron M.G."/>
        </authorList>
    </citation>
    <scope>NUCLEOTIDE SEQUENCE [LARGE SCALE GENOMIC DNA]</scope>
    <source>
        <strain evidence="3 4">CCRI-19649</strain>
    </source>
</reference>
<dbReference type="RefSeq" id="WP_147295811.1">
    <property type="nucleotide sequence ID" value="NZ_NOJY02000014.1"/>
</dbReference>
<proteinExistence type="predicted"/>
<feature type="non-terminal residue" evidence="3">
    <location>
        <position position="1"/>
    </location>
</feature>
<feature type="domain" description="N-acetyltransferase" evidence="2">
    <location>
        <begin position="1"/>
        <end position="122"/>
    </location>
</feature>
<dbReference type="InterPro" id="IPR050769">
    <property type="entry name" value="NAT_camello-type"/>
</dbReference>
<dbReference type="PROSITE" id="PS51186">
    <property type="entry name" value="GNAT"/>
    <property type="match status" value="1"/>
</dbReference>
<dbReference type="PANTHER" id="PTHR13947">
    <property type="entry name" value="GNAT FAMILY N-ACETYLTRANSFERASE"/>
    <property type="match status" value="1"/>
</dbReference>
<dbReference type="EMBL" id="NOJY02000014">
    <property type="protein sequence ID" value="RDY27348.1"/>
    <property type="molecule type" value="Genomic_DNA"/>
</dbReference>
<evidence type="ECO:0000256" key="1">
    <source>
        <dbReference type="ARBA" id="ARBA00022679"/>
    </source>
</evidence>
<dbReference type="SUPFAM" id="SSF55729">
    <property type="entry name" value="Acyl-CoA N-acyltransferases (Nat)"/>
    <property type="match status" value="1"/>
</dbReference>
<evidence type="ECO:0000259" key="2">
    <source>
        <dbReference type="PROSITE" id="PS51186"/>
    </source>
</evidence>
<evidence type="ECO:0000313" key="4">
    <source>
        <dbReference type="Proteomes" id="UP000215694"/>
    </source>
</evidence>
<evidence type="ECO:0000313" key="3">
    <source>
        <dbReference type="EMBL" id="RDY27348.1"/>
    </source>
</evidence>